<feature type="compositionally biased region" description="Basic and acidic residues" evidence="1">
    <location>
        <begin position="1"/>
        <end position="13"/>
    </location>
</feature>
<feature type="region of interest" description="Disordered" evidence="1">
    <location>
        <begin position="97"/>
        <end position="132"/>
    </location>
</feature>
<name>A0AAW1XNP5_RUBAR</name>
<gene>
    <name evidence="2" type="ORF">M0R45_014681</name>
</gene>
<reference evidence="2 3" key="1">
    <citation type="journal article" date="2023" name="G3 (Bethesda)">
        <title>A chromosome-length genome assembly and annotation of blackberry (Rubus argutus, cv. 'Hillquist').</title>
        <authorList>
            <person name="Bruna T."/>
            <person name="Aryal R."/>
            <person name="Dudchenko O."/>
            <person name="Sargent D.J."/>
            <person name="Mead D."/>
            <person name="Buti M."/>
            <person name="Cavallini A."/>
            <person name="Hytonen T."/>
            <person name="Andres J."/>
            <person name="Pham M."/>
            <person name="Weisz D."/>
            <person name="Mascagni F."/>
            <person name="Usai G."/>
            <person name="Natali L."/>
            <person name="Bassil N."/>
            <person name="Fernandez G.E."/>
            <person name="Lomsadze A."/>
            <person name="Armour M."/>
            <person name="Olukolu B."/>
            <person name="Poorten T."/>
            <person name="Britton C."/>
            <person name="Davik J."/>
            <person name="Ashrafi H."/>
            <person name="Aiden E.L."/>
            <person name="Borodovsky M."/>
            <person name="Worthington M."/>
        </authorList>
    </citation>
    <scope>NUCLEOTIDE SEQUENCE [LARGE SCALE GENOMIC DNA]</scope>
    <source>
        <strain evidence="2">PI 553951</strain>
    </source>
</reference>
<evidence type="ECO:0000313" key="2">
    <source>
        <dbReference type="EMBL" id="KAK9937916.1"/>
    </source>
</evidence>
<dbReference type="EMBL" id="JBEDUW010000003">
    <property type="protein sequence ID" value="KAK9937916.1"/>
    <property type="molecule type" value="Genomic_DNA"/>
</dbReference>
<keyword evidence="3" id="KW-1185">Reference proteome</keyword>
<feature type="region of interest" description="Disordered" evidence="1">
    <location>
        <begin position="1"/>
        <end position="28"/>
    </location>
</feature>
<evidence type="ECO:0000313" key="3">
    <source>
        <dbReference type="Proteomes" id="UP001457282"/>
    </source>
</evidence>
<organism evidence="2 3">
    <name type="scientific">Rubus argutus</name>
    <name type="common">Southern blackberry</name>
    <dbReference type="NCBI Taxonomy" id="59490"/>
    <lineage>
        <taxon>Eukaryota</taxon>
        <taxon>Viridiplantae</taxon>
        <taxon>Streptophyta</taxon>
        <taxon>Embryophyta</taxon>
        <taxon>Tracheophyta</taxon>
        <taxon>Spermatophyta</taxon>
        <taxon>Magnoliopsida</taxon>
        <taxon>eudicotyledons</taxon>
        <taxon>Gunneridae</taxon>
        <taxon>Pentapetalae</taxon>
        <taxon>rosids</taxon>
        <taxon>fabids</taxon>
        <taxon>Rosales</taxon>
        <taxon>Rosaceae</taxon>
        <taxon>Rosoideae</taxon>
        <taxon>Rosoideae incertae sedis</taxon>
        <taxon>Rubus</taxon>
    </lineage>
</organism>
<accession>A0AAW1XNP5</accession>
<evidence type="ECO:0000256" key="1">
    <source>
        <dbReference type="SAM" id="MobiDB-lite"/>
    </source>
</evidence>
<sequence length="132" mass="14426">MGIETEQGHREIDDGLDAPVSLRGGEEARHHGGASVKCRIRLEVDHGDCSGSVWVPIAEVDVAMAAMHDDGSDLELMWKQWVFGLLPIADESCLRSKERRRASGGKVGAAAEESKEEWELVSEWTAPGEESK</sequence>
<protein>
    <submittedName>
        <fullName evidence="2">Uncharacterized protein</fullName>
    </submittedName>
</protein>
<proteinExistence type="predicted"/>
<dbReference type="AlphaFoldDB" id="A0AAW1XNP5"/>
<dbReference type="Proteomes" id="UP001457282">
    <property type="component" value="Unassembled WGS sequence"/>
</dbReference>
<comment type="caution">
    <text evidence="2">The sequence shown here is derived from an EMBL/GenBank/DDBJ whole genome shotgun (WGS) entry which is preliminary data.</text>
</comment>